<dbReference type="EMBL" id="JAUEPS010000018">
    <property type="protein sequence ID" value="KAK0458215.1"/>
    <property type="molecule type" value="Genomic_DNA"/>
</dbReference>
<comment type="caution">
    <text evidence="1">The sequence shown here is derived from an EMBL/GenBank/DDBJ whole genome shotgun (WGS) entry which is preliminary data.</text>
</comment>
<dbReference type="RefSeq" id="XP_060330503.1">
    <property type="nucleotide sequence ID" value="XM_060469621.1"/>
</dbReference>
<accession>A0AA39KBU1</accession>
<protein>
    <submittedName>
        <fullName evidence="1">Uncharacterized protein</fullName>
    </submittedName>
</protein>
<gene>
    <name evidence="1" type="ORF">EV420DRAFT_1479958</name>
</gene>
<evidence type="ECO:0000313" key="2">
    <source>
        <dbReference type="Proteomes" id="UP001175211"/>
    </source>
</evidence>
<dbReference type="AlphaFoldDB" id="A0AA39KBU1"/>
<reference evidence="1" key="1">
    <citation type="submission" date="2023-06" db="EMBL/GenBank/DDBJ databases">
        <authorList>
            <consortium name="Lawrence Berkeley National Laboratory"/>
            <person name="Ahrendt S."/>
            <person name="Sahu N."/>
            <person name="Indic B."/>
            <person name="Wong-Bajracharya J."/>
            <person name="Merenyi Z."/>
            <person name="Ke H.-M."/>
            <person name="Monk M."/>
            <person name="Kocsube S."/>
            <person name="Drula E."/>
            <person name="Lipzen A."/>
            <person name="Balint B."/>
            <person name="Henrissat B."/>
            <person name="Andreopoulos B."/>
            <person name="Martin F.M."/>
            <person name="Harder C.B."/>
            <person name="Rigling D."/>
            <person name="Ford K.L."/>
            <person name="Foster G.D."/>
            <person name="Pangilinan J."/>
            <person name="Papanicolaou A."/>
            <person name="Barry K."/>
            <person name="LaButti K."/>
            <person name="Viragh M."/>
            <person name="Koriabine M."/>
            <person name="Yan M."/>
            <person name="Riley R."/>
            <person name="Champramary S."/>
            <person name="Plett K.L."/>
            <person name="Tsai I.J."/>
            <person name="Slot J."/>
            <person name="Sipos G."/>
            <person name="Plett J."/>
            <person name="Nagy L.G."/>
            <person name="Grigoriev I.V."/>
        </authorList>
    </citation>
    <scope>NUCLEOTIDE SEQUENCE</scope>
    <source>
        <strain evidence="1">CCBAS 213</strain>
    </source>
</reference>
<dbReference type="GeneID" id="85353169"/>
<name>A0AA39KBU1_ARMTA</name>
<evidence type="ECO:0000313" key="1">
    <source>
        <dbReference type="EMBL" id="KAK0458215.1"/>
    </source>
</evidence>
<dbReference type="Proteomes" id="UP001175211">
    <property type="component" value="Unassembled WGS sequence"/>
</dbReference>
<sequence length="162" mass="18330">MKSKRGGGRIKGDLETREMISIALVSKVIALGSTRCHRFPPRLDNDVDPSRPGFCAETTYRFPASKGLACDGWRVAGMTRKGHGKEDDHRRWEWWRISFLSRGNLILLRDDILSSREQSQYRILAGGVIEGDGGNDGEQKRRRQMHRGRLIPFPSLARNSAP</sequence>
<proteinExistence type="predicted"/>
<organism evidence="1 2">
    <name type="scientific">Armillaria tabescens</name>
    <name type="common">Ringless honey mushroom</name>
    <name type="synonym">Agaricus tabescens</name>
    <dbReference type="NCBI Taxonomy" id="1929756"/>
    <lineage>
        <taxon>Eukaryota</taxon>
        <taxon>Fungi</taxon>
        <taxon>Dikarya</taxon>
        <taxon>Basidiomycota</taxon>
        <taxon>Agaricomycotina</taxon>
        <taxon>Agaricomycetes</taxon>
        <taxon>Agaricomycetidae</taxon>
        <taxon>Agaricales</taxon>
        <taxon>Marasmiineae</taxon>
        <taxon>Physalacriaceae</taxon>
        <taxon>Desarmillaria</taxon>
    </lineage>
</organism>
<keyword evidence="2" id="KW-1185">Reference proteome</keyword>